<reference evidence="2" key="1">
    <citation type="submission" date="2018-05" db="EMBL/GenBank/DDBJ databases">
        <authorList>
            <person name="Lanie J.A."/>
            <person name="Ng W.-L."/>
            <person name="Kazmierczak K.M."/>
            <person name="Andrzejewski T.M."/>
            <person name="Davidsen T.M."/>
            <person name="Wayne K.J."/>
            <person name="Tettelin H."/>
            <person name="Glass J.I."/>
            <person name="Rusch D."/>
            <person name="Podicherti R."/>
            <person name="Tsui H.-C.T."/>
            <person name="Winkler M.E."/>
        </authorList>
    </citation>
    <scope>NUCLEOTIDE SEQUENCE</scope>
</reference>
<sequence>MMTNRRRAGRAYGMVLLGVTVWMFSLQGSAAQQSFATGQTISPAYEGWEQNPDGSFNLVFGYMNRNWEEEIDVPIGSGNVIEPGGPDQGQPTHFFPRRNRFVFRIQVPADFGDKELVWSLTSNGQTQRAYATLKRDYFIDDLVIQANFGAGGPGGGTPETMINKGPTLAIEGTRTRTVRVGQPLALAATVSDDGVPRARPLAPTNPRRPGRITTDTATGLRASWFAYRGPGPVTFEPPQIAVWEDTRVGRDSPWSPGWSTPEPPENGRWETRATFVTPGAYVVRVQAHDGGLADADNVTVTVTP</sequence>
<evidence type="ECO:0000313" key="2">
    <source>
        <dbReference type="EMBL" id="SVA30662.1"/>
    </source>
</evidence>
<dbReference type="EMBL" id="UINC01006963">
    <property type="protein sequence ID" value="SVA30662.1"/>
    <property type="molecule type" value="Genomic_DNA"/>
</dbReference>
<accession>A0A381UR64</accession>
<protein>
    <recommendedName>
        <fullName evidence="3">PKD domain-containing protein</fullName>
    </recommendedName>
</protein>
<gene>
    <name evidence="2" type="ORF">METZ01_LOCUS83516</name>
</gene>
<organism evidence="2">
    <name type="scientific">marine metagenome</name>
    <dbReference type="NCBI Taxonomy" id="408172"/>
    <lineage>
        <taxon>unclassified sequences</taxon>
        <taxon>metagenomes</taxon>
        <taxon>ecological metagenomes</taxon>
    </lineage>
</organism>
<evidence type="ECO:0008006" key="3">
    <source>
        <dbReference type="Google" id="ProtNLM"/>
    </source>
</evidence>
<evidence type="ECO:0000256" key="1">
    <source>
        <dbReference type="SAM" id="MobiDB-lite"/>
    </source>
</evidence>
<proteinExistence type="predicted"/>
<name>A0A381UR64_9ZZZZ</name>
<dbReference type="AlphaFoldDB" id="A0A381UR64"/>
<feature type="region of interest" description="Disordered" evidence="1">
    <location>
        <begin position="195"/>
        <end position="214"/>
    </location>
</feature>